<dbReference type="EMBL" id="PRFA01000024">
    <property type="protein sequence ID" value="PWU94890.1"/>
    <property type="molecule type" value="Genomic_DNA"/>
</dbReference>
<dbReference type="VEuPathDB" id="TriTrypDB:BCY84_12215"/>
<evidence type="ECO:0000313" key="1">
    <source>
        <dbReference type="EMBL" id="PWU94890.1"/>
    </source>
</evidence>
<protein>
    <submittedName>
        <fullName evidence="1">Uncharacterized protein</fullName>
    </submittedName>
</protein>
<dbReference type="VEuPathDB" id="TriTrypDB:TcYC6_0086930"/>
<name>A0A2V2VEU7_TRYCR</name>
<dbReference type="VEuPathDB" id="TriTrypDB:TcBrA4_0097300"/>
<dbReference type="VEuPathDB" id="TriTrypDB:TcCLB.503925.6"/>
<dbReference type="VEuPathDB" id="TriTrypDB:C4B63_24g1533c"/>
<dbReference type="Pfam" id="PF21630">
    <property type="entry name" value="Q4D059-like"/>
    <property type="match status" value="1"/>
</dbReference>
<reference evidence="1 2" key="1">
    <citation type="journal article" date="2018" name="Microb. Genom.">
        <title>Expanding an expanded genome: long-read sequencing of Trypanosoma cruzi.</title>
        <authorList>
            <person name="Berna L."/>
            <person name="Rodriguez M."/>
            <person name="Chiribao M.L."/>
            <person name="Parodi-Talice A."/>
            <person name="Pita S."/>
            <person name="Rijo G."/>
            <person name="Alvarez-Valin F."/>
            <person name="Robello C."/>
        </authorList>
    </citation>
    <scope>NUCLEOTIDE SEQUENCE [LARGE SCALE GENOMIC DNA]</scope>
    <source>
        <strain evidence="1 2">Dm28c</strain>
    </source>
</reference>
<proteinExistence type="predicted"/>
<dbReference type="VEuPathDB" id="TriTrypDB:TcCLB.510347.29"/>
<comment type="caution">
    <text evidence="1">The sequence shown here is derived from an EMBL/GenBank/DDBJ whole genome shotgun (WGS) entry which is preliminary data.</text>
</comment>
<sequence length="86" mass="9987">MPAVDIEIHFPLKRIAAERYAEDELLLNQMGKVNDTPEEEGMPLRAWVIKCAHEALEKNPKIREVYLKPRAVKNSSVQFHVIFDEE</sequence>
<dbReference type="InterPro" id="IPR048946">
    <property type="entry name" value="Q4D059-like"/>
</dbReference>
<gene>
    <name evidence="1" type="ORF">C4B63_24g1533c</name>
</gene>
<accession>A0A2V2VEU7</accession>
<evidence type="ECO:0000313" key="2">
    <source>
        <dbReference type="Proteomes" id="UP000246121"/>
    </source>
</evidence>
<dbReference type="AlphaFoldDB" id="A0A2V2VEU7"/>
<organism evidence="1 2">
    <name type="scientific">Trypanosoma cruzi</name>
    <dbReference type="NCBI Taxonomy" id="5693"/>
    <lineage>
        <taxon>Eukaryota</taxon>
        <taxon>Discoba</taxon>
        <taxon>Euglenozoa</taxon>
        <taxon>Kinetoplastea</taxon>
        <taxon>Metakinetoplastina</taxon>
        <taxon>Trypanosomatida</taxon>
        <taxon>Trypanosomatidae</taxon>
        <taxon>Trypanosoma</taxon>
        <taxon>Schizotrypanum</taxon>
    </lineage>
</organism>
<dbReference type="VEuPathDB" id="TriTrypDB:C3747_115g666c"/>
<dbReference type="Proteomes" id="UP000246121">
    <property type="component" value="Unassembled WGS sequence"/>
</dbReference>